<sequence length="108" mass="12554">MIYRLFYFIEQFIFNLMHFLVRIYSNQTIKALALVFLSVFTEIVIYVILGLCCVFTSLIIQIHDIIEKSEEKLSRSSSALVVTENKNERPIRTGFGGDIKFSPKVKQK</sequence>
<accession>A0AA38MAR0</accession>
<dbReference type="Proteomes" id="UP001168821">
    <property type="component" value="Unassembled WGS sequence"/>
</dbReference>
<feature type="transmembrane region" description="Helical" evidence="1">
    <location>
        <begin position="31"/>
        <end position="60"/>
    </location>
</feature>
<comment type="caution">
    <text evidence="2">The sequence shown here is derived from an EMBL/GenBank/DDBJ whole genome shotgun (WGS) entry which is preliminary data.</text>
</comment>
<reference evidence="2" key="1">
    <citation type="journal article" date="2023" name="G3 (Bethesda)">
        <title>Whole genome assemblies of Zophobas morio and Tenebrio molitor.</title>
        <authorList>
            <person name="Kaur S."/>
            <person name="Stinson S.A."/>
            <person name="diCenzo G.C."/>
        </authorList>
    </citation>
    <scope>NUCLEOTIDE SEQUENCE</scope>
    <source>
        <strain evidence="2">QUZm001</strain>
    </source>
</reference>
<gene>
    <name evidence="2" type="ORF">Zmor_021036</name>
</gene>
<evidence type="ECO:0000256" key="1">
    <source>
        <dbReference type="SAM" id="Phobius"/>
    </source>
</evidence>
<dbReference type="EMBL" id="JALNTZ010000006">
    <property type="protein sequence ID" value="KAJ3649284.1"/>
    <property type="molecule type" value="Genomic_DNA"/>
</dbReference>
<evidence type="ECO:0000313" key="2">
    <source>
        <dbReference type="EMBL" id="KAJ3649284.1"/>
    </source>
</evidence>
<proteinExistence type="predicted"/>
<name>A0AA38MAR0_9CUCU</name>
<keyword evidence="1" id="KW-0812">Transmembrane</keyword>
<dbReference type="AlphaFoldDB" id="A0AA38MAR0"/>
<protein>
    <submittedName>
        <fullName evidence="2">Uncharacterized protein</fullName>
    </submittedName>
</protein>
<evidence type="ECO:0000313" key="3">
    <source>
        <dbReference type="Proteomes" id="UP001168821"/>
    </source>
</evidence>
<keyword evidence="1" id="KW-1133">Transmembrane helix</keyword>
<keyword evidence="1" id="KW-0472">Membrane</keyword>
<organism evidence="2 3">
    <name type="scientific">Zophobas morio</name>
    <dbReference type="NCBI Taxonomy" id="2755281"/>
    <lineage>
        <taxon>Eukaryota</taxon>
        <taxon>Metazoa</taxon>
        <taxon>Ecdysozoa</taxon>
        <taxon>Arthropoda</taxon>
        <taxon>Hexapoda</taxon>
        <taxon>Insecta</taxon>
        <taxon>Pterygota</taxon>
        <taxon>Neoptera</taxon>
        <taxon>Endopterygota</taxon>
        <taxon>Coleoptera</taxon>
        <taxon>Polyphaga</taxon>
        <taxon>Cucujiformia</taxon>
        <taxon>Tenebrionidae</taxon>
        <taxon>Zophobas</taxon>
    </lineage>
</organism>
<feature type="transmembrane region" description="Helical" evidence="1">
    <location>
        <begin position="6"/>
        <end position="24"/>
    </location>
</feature>
<keyword evidence="3" id="KW-1185">Reference proteome</keyword>